<dbReference type="PROSITE" id="PS51387">
    <property type="entry name" value="FAD_PCMH"/>
    <property type="match status" value="1"/>
</dbReference>
<gene>
    <name evidence="7" type="ORF">Dda_2434</name>
</gene>
<evidence type="ECO:0000256" key="3">
    <source>
        <dbReference type="ARBA" id="ARBA00022630"/>
    </source>
</evidence>
<proteinExistence type="inferred from homology"/>
<dbReference type="GO" id="GO:0071949">
    <property type="term" value="F:FAD binding"/>
    <property type="evidence" value="ECO:0007669"/>
    <property type="project" value="InterPro"/>
</dbReference>
<dbReference type="Gene3D" id="3.30.465.10">
    <property type="match status" value="1"/>
</dbReference>
<dbReference type="Proteomes" id="UP001221413">
    <property type="component" value="Unassembled WGS sequence"/>
</dbReference>
<keyword evidence="5" id="KW-0560">Oxidoreductase</keyword>
<dbReference type="Pfam" id="PF01565">
    <property type="entry name" value="FAD_binding_4"/>
    <property type="match status" value="1"/>
</dbReference>
<evidence type="ECO:0000256" key="5">
    <source>
        <dbReference type="ARBA" id="ARBA00023002"/>
    </source>
</evidence>
<dbReference type="AlphaFoldDB" id="A0AAD6J7H0"/>
<dbReference type="Gene3D" id="3.40.462.20">
    <property type="match status" value="1"/>
</dbReference>
<sequence length="441" mass="48802">MTEFSALITDLKKLLSEDTRIVRSEETISRWDISCSPDSVITVFPRCERDVSEIIKFCSEKKLKCFAQSGGHVDEASQSVTLGGGTLISELIEEVTKKKLEVATGVCNSVGALGSLLYGGTGRHIGKYGYGIDNLLSINLVDATGKLHQNVNETTDPELWWAIRGAGASFGIVTQATIKAYPQSNNGLSWICTLIFSEPSASKLEMILSAISETEMNENMSLQFSFAYLPPTLLPTVIVVPWYYGPQSEAEKAWARLLDPNLQPTLVEPVITSANKLNEGNDVLGEKGGKKPVVGLGLDNIDPVAFREIWDLWVKFVSENPDAVKSGVFVERFYKSKALEVSDDATVFPYANRAINYEAICVPSYNDDALGGKVQHFTQSIREIWLQKCNNTQKPRSYGASAGLNEPLESLFGDQEKIERLLRIKKRWDPQNNWGALFDFP</sequence>
<evidence type="ECO:0000256" key="4">
    <source>
        <dbReference type="ARBA" id="ARBA00022827"/>
    </source>
</evidence>
<dbReference type="SUPFAM" id="SSF56176">
    <property type="entry name" value="FAD-binding/transporter-associated domain-like"/>
    <property type="match status" value="1"/>
</dbReference>
<organism evidence="7 8">
    <name type="scientific">Drechslerella dactyloides</name>
    <name type="common">Nematode-trapping fungus</name>
    <name type="synonym">Arthrobotrys dactyloides</name>
    <dbReference type="NCBI Taxonomy" id="74499"/>
    <lineage>
        <taxon>Eukaryota</taxon>
        <taxon>Fungi</taxon>
        <taxon>Dikarya</taxon>
        <taxon>Ascomycota</taxon>
        <taxon>Pezizomycotina</taxon>
        <taxon>Orbiliomycetes</taxon>
        <taxon>Orbiliales</taxon>
        <taxon>Orbiliaceae</taxon>
        <taxon>Drechslerella</taxon>
    </lineage>
</organism>
<dbReference type="InterPro" id="IPR050416">
    <property type="entry name" value="FAD-linked_Oxidoreductase"/>
</dbReference>
<protein>
    <recommendedName>
        <fullName evidence="6">FAD-binding PCMH-type domain-containing protein</fullName>
    </recommendedName>
</protein>
<evidence type="ECO:0000256" key="1">
    <source>
        <dbReference type="ARBA" id="ARBA00001974"/>
    </source>
</evidence>
<evidence type="ECO:0000313" key="8">
    <source>
        <dbReference type="Proteomes" id="UP001221413"/>
    </source>
</evidence>
<name>A0AAD6J7H0_DREDA</name>
<dbReference type="EMBL" id="JAQGDS010000002">
    <property type="protein sequence ID" value="KAJ6263862.1"/>
    <property type="molecule type" value="Genomic_DNA"/>
</dbReference>
<comment type="cofactor">
    <cofactor evidence="1">
        <name>FAD</name>
        <dbReference type="ChEBI" id="CHEBI:57692"/>
    </cofactor>
</comment>
<accession>A0AAD6J7H0</accession>
<keyword evidence="8" id="KW-1185">Reference proteome</keyword>
<comment type="caution">
    <text evidence="7">The sequence shown here is derived from an EMBL/GenBank/DDBJ whole genome shotgun (WGS) entry which is preliminary data.</text>
</comment>
<evidence type="ECO:0000256" key="2">
    <source>
        <dbReference type="ARBA" id="ARBA00005466"/>
    </source>
</evidence>
<evidence type="ECO:0000313" key="7">
    <source>
        <dbReference type="EMBL" id="KAJ6263862.1"/>
    </source>
</evidence>
<reference evidence="7" key="1">
    <citation type="submission" date="2023-01" db="EMBL/GenBank/DDBJ databases">
        <title>The chitinases involved in constricting ring structure development in the nematode-trapping fungus Drechslerella dactyloides.</title>
        <authorList>
            <person name="Wang R."/>
            <person name="Zhang L."/>
            <person name="Tang P."/>
            <person name="Li S."/>
            <person name="Liang L."/>
        </authorList>
    </citation>
    <scope>NUCLEOTIDE SEQUENCE</scope>
    <source>
        <strain evidence="7">YMF1.00031</strain>
    </source>
</reference>
<feature type="domain" description="FAD-binding PCMH-type" evidence="6">
    <location>
        <begin position="72"/>
        <end position="183"/>
    </location>
</feature>
<dbReference type="InterPro" id="IPR016166">
    <property type="entry name" value="FAD-bd_PCMH"/>
</dbReference>
<dbReference type="GO" id="GO:0016491">
    <property type="term" value="F:oxidoreductase activity"/>
    <property type="evidence" value="ECO:0007669"/>
    <property type="project" value="UniProtKB-KW"/>
</dbReference>
<dbReference type="PANTHER" id="PTHR42973:SF39">
    <property type="entry name" value="FAD-BINDING PCMH-TYPE DOMAIN-CONTAINING PROTEIN"/>
    <property type="match status" value="1"/>
</dbReference>
<keyword evidence="4" id="KW-0274">FAD</keyword>
<evidence type="ECO:0000259" key="6">
    <source>
        <dbReference type="PROSITE" id="PS51387"/>
    </source>
</evidence>
<dbReference type="PANTHER" id="PTHR42973">
    <property type="entry name" value="BINDING OXIDOREDUCTASE, PUTATIVE (AFU_ORTHOLOGUE AFUA_1G17690)-RELATED"/>
    <property type="match status" value="1"/>
</dbReference>
<dbReference type="InterPro" id="IPR016167">
    <property type="entry name" value="FAD-bd_PCMH_sub1"/>
</dbReference>
<dbReference type="InterPro" id="IPR016169">
    <property type="entry name" value="FAD-bd_PCMH_sub2"/>
</dbReference>
<dbReference type="InterPro" id="IPR006094">
    <property type="entry name" value="Oxid_FAD_bind_N"/>
</dbReference>
<keyword evidence="3" id="KW-0285">Flavoprotein</keyword>
<dbReference type="InterPro" id="IPR036318">
    <property type="entry name" value="FAD-bd_PCMH-like_sf"/>
</dbReference>
<comment type="similarity">
    <text evidence="2">Belongs to the oxygen-dependent FAD-linked oxidoreductase family.</text>
</comment>
<dbReference type="Gene3D" id="3.30.43.10">
    <property type="entry name" value="Uridine Diphospho-n-acetylenolpyruvylglucosamine Reductase, domain 2"/>
    <property type="match status" value="1"/>
</dbReference>